<dbReference type="PROSITE" id="PS01148">
    <property type="entry name" value="UPF0033"/>
    <property type="match status" value="1"/>
</dbReference>
<dbReference type="GO" id="GO:0016740">
    <property type="term" value="F:transferase activity"/>
    <property type="evidence" value="ECO:0007669"/>
    <property type="project" value="UniProtKB-KW"/>
</dbReference>
<dbReference type="Proteomes" id="UP000253941">
    <property type="component" value="Unassembled WGS sequence"/>
</dbReference>
<accession>A0A369T5Z6</accession>
<name>A0A369T5Z6_9PROT</name>
<dbReference type="AlphaFoldDB" id="A0A369T5Z6"/>
<dbReference type="InterPro" id="IPR001455">
    <property type="entry name" value="TusA-like"/>
</dbReference>
<dbReference type="SUPFAM" id="SSF64307">
    <property type="entry name" value="SirA-like"/>
    <property type="match status" value="1"/>
</dbReference>
<evidence type="ECO:0000259" key="2">
    <source>
        <dbReference type="PROSITE" id="PS01148"/>
    </source>
</evidence>
<dbReference type="PANTHER" id="PTHR33279:SF6">
    <property type="entry name" value="SULFUR CARRIER PROTEIN YEDF-RELATED"/>
    <property type="match status" value="1"/>
</dbReference>
<evidence type="ECO:0000256" key="1">
    <source>
        <dbReference type="ARBA" id="ARBA00008984"/>
    </source>
</evidence>
<dbReference type="RefSeq" id="WP_114583352.1">
    <property type="nucleotide sequence ID" value="NZ_QPMH01000021.1"/>
</dbReference>
<gene>
    <name evidence="3" type="ORF">DRB17_16620</name>
</gene>
<comment type="caution">
    <text evidence="3">The sequence shown here is derived from an EMBL/GenBank/DDBJ whole genome shotgun (WGS) entry which is preliminary data.</text>
</comment>
<protein>
    <submittedName>
        <fullName evidence="3">Sulfurtransferase TusA family protein</fullName>
    </submittedName>
</protein>
<sequence length="76" mass="8217">MSQSHFLDAKGMKCPLPVLRARKAMKSVEAGGLLRVDATDPSAVQDFRAFCETTGHELVDSTEEGGVYSFTIRKAG</sequence>
<reference evidence="3 4" key="1">
    <citation type="submission" date="2018-07" db="EMBL/GenBank/DDBJ databases">
        <title>Venubactetium sediminum gen. nov., sp. nov., isolated from a marine solar saltern.</title>
        <authorList>
            <person name="Wang S."/>
        </authorList>
    </citation>
    <scope>NUCLEOTIDE SEQUENCE [LARGE SCALE GENOMIC DNA]</scope>
    <source>
        <strain evidence="3 4">WD2A32</strain>
    </source>
</reference>
<comment type="similarity">
    <text evidence="1">Belongs to the sulfur carrier protein TusA family.</text>
</comment>
<feature type="domain" description="UPF0033" evidence="2">
    <location>
        <begin position="7"/>
        <end position="31"/>
    </location>
</feature>
<proteinExistence type="inferred from homology"/>
<dbReference type="CDD" id="cd00291">
    <property type="entry name" value="SirA_YedF_YeeD"/>
    <property type="match status" value="1"/>
</dbReference>
<keyword evidence="4" id="KW-1185">Reference proteome</keyword>
<keyword evidence="3" id="KW-0808">Transferase</keyword>
<dbReference type="Gene3D" id="3.30.110.40">
    <property type="entry name" value="TusA-like domain"/>
    <property type="match status" value="1"/>
</dbReference>
<organism evidence="3 4">
    <name type="scientific">Ferruginivarius sediminum</name>
    <dbReference type="NCBI Taxonomy" id="2661937"/>
    <lineage>
        <taxon>Bacteria</taxon>
        <taxon>Pseudomonadati</taxon>
        <taxon>Pseudomonadota</taxon>
        <taxon>Alphaproteobacteria</taxon>
        <taxon>Rhodospirillales</taxon>
        <taxon>Rhodospirillaceae</taxon>
        <taxon>Ferruginivarius</taxon>
    </lineage>
</organism>
<evidence type="ECO:0000313" key="3">
    <source>
        <dbReference type="EMBL" id="RDD60688.1"/>
    </source>
</evidence>
<evidence type="ECO:0000313" key="4">
    <source>
        <dbReference type="Proteomes" id="UP000253941"/>
    </source>
</evidence>
<dbReference type="InterPro" id="IPR036868">
    <property type="entry name" value="TusA-like_sf"/>
</dbReference>
<dbReference type="PANTHER" id="PTHR33279">
    <property type="entry name" value="SULFUR CARRIER PROTEIN YEDF-RELATED"/>
    <property type="match status" value="1"/>
</dbReference>
<dbReference type="EMBL" id="QPMH01000021">
    <property type="protein sequence ID" value="RDD60688.1"/>
    <property type="molecule type" value="Genomic_DNA"/>
</dbReference>
<dbReference type="Pfam" id="PF01206">
    <property type="entry name" value="TusA"/>
    <property type="match status" value="1"/>
</dbReference>